<comment type="caution">
    <text evidence="1">The sequence shown here is derived from an EMBL/GenBank/DDBJ whole genome shotgun (WGS) entry which is preliminary data.</text>
</comment>
<protein>
    <submittedName>
        <fullName evidence="1">Uncharacterized protein</fullName>
    </submittedName>
</protein>
<evidence type="ECO:0000313" key="1">
    <source>
        <dbReference type="EMBL" id="MTB70908.1"/>
    </source>
</evidence>
<name>A0A6I3I9Q6_9MICO</name>
<dbReference type="EMBL" id="WLVL01000016">
    <property type="protein sequence ID" value="MTB70908.1"/>
    <property type="molecule type" value="Genomic_DNA"/>
</dbReference>
<organism evidence="1 2">
    <name type="scientific">Arsenicicoccus cauae</name>
    <dbReference type="NCBI Taxonomy" id="2663847"/>
    <lineage>
        <taxon>Bacteria</taxon>
        <taxon>Bacillati</taxon>
        <taxon>Actinomycetota</taxon>
        <taxon>Actinomycetes</taxon>
        <taxon>Micrococcales</taxon>
        <taxon>Intrasporangiaceae</taxon>
        <taxon>Arsenicicoccus</taxon>
    </lineage>
</organism>
<dbReference type="AlphaFoldDB" id="A0A6I3I9Q6"/>
<dbReference type="RefSeq" id="WP_230082622.1">
    <property type="nucleotide sequence ID" value="NZ_WLVL01000016.1"/>
</dbReference>
<dbReference type="Proteomes" id="UP000431092">
    <property type="component" value="Unassembled WGS sequence"/>
</dbReference>
<evidence type="ECO:0000313" key="2">
    <source>
        <dbReference type="Proteomes" id="UP000431092"/>
    </source>
</evidence>
<accession>A0A6I3I9Q6</accession>
<gene>
    <name evidence="1" type="ORF">GGG17_02750</name>
</gene>
<keyword evidence="2" id="KW-1185">Reference proteome</keyword>
<reference evidence="1 2" key="1">
    <citation type="submission" date="2019-11" db="EMBL/GenBank/DDBJ databases">
        <title>Whole genome sequencing identifies a novel species of the genus Arsenicicoccus isolated from human blood.</title>
        <authorList>
            <person name="Jeong J.H."/>
            <person name="Kweon O.J."/>
            <person name="Kim H.R."/>
            <person name="Kim T.-H."/>
            <person name="Ha S.-M."/>
            <person name="Lee M.-K."/>
        </authorList>
    </citation>
    <scope>NUCLEOTIDE SEQUENCE [LARGE SCALE GENOMIC DNA]</scope>
    <source>
        <strain evidence="1 2">MKL-02</strain>
    </source>
</reference>
<proteinExistence type="predicted"/>
<sequence length="92" mass="10412">MPTTKRRHPVTETAEVSEALRAAALRWPADRDKPARLLRRLIEEGHKSIDPSAAERQDNRLAALKRISGSYTGLYEPGYLDDLRADWPECSP</sequence>